<gene>
    <name evidence="2" type="ORF">EBN88_04330</name>
</gene>
<dbReference type="Proteomes" id="UP000278673">
    <property type="component" value="Unassembled WGS sequence"/>
</dbReference>
<organism evidence="2 3">
    <name type="scientific">Streptomyces triticirhizae</name>
    <dbReference type="NCBI Taxonomy" id="2483353"/>
    <lineage>
        <taxon>Bacteria</taxon>
        <taxon>Bacillati</taxon>
        <taxon>Actinomycetota</taxon>
        <taxon>Actinomycetes</taxon>
        <taxon>Kitasatosporales</taxon>
        <taxon>Streptomycetaceae</taxon>
        <taxon>Streptomyces</taxon>
    </lineage>
</organism>
<accession>A0A3M2M4X7</accession>
<proteinExistence type="predicted"/>
<evidence type="ECO:0000256" key="1">
    <source>
        <dbReference type="SAM" id="Phobius"/>
    </source>
</evidence>
<evidence type="ECO:0000313" key="2">
    <source>
        <dbReference type="EMBL" id="RMI44814.1"/>
    </source>
</evidence>
<dbReference type="EMBL" id="RFFJ01000012">
    <property type="protein sequence ID" value="RMI44814.1"/>
    <property type="molecule type" value="Genomic_DNA"/>
</dbReference>
<keyword evidence="1" id="KW-0472">Membrane</keyword>
<reference evidence="2 3" key="1">
    <citation type="submission" date="2018-10" db="EMBL/GenBank/DDBJ databases">
        <title>Isolation, diversity and antifungal activity of actinobacteria from wheat.</title>
        <authorList>
            <person name="Han C."/>
        </authorList>
    </citation>
    <scope>NUCLEOTIDE SEQUENCE [LARGE SCALE GENOMIC DNA]</scope>
    <source>
        <strain evidence="2 3">NEAU-YY642</strain>
    </source>
</reference>
<dbReference type="AlphaFoldDB" id="A0A3M2M4X7"/>
<comment type="caution">
    <text evidence="2">The sequence shown here is derived from an EMBL/GenBank/DDBJ whole genome shotgun (WGS) entry which is preliminary data.</text>
</comment>
<feature type="transmembrane region" description="Helical" evidence="1">
    <location>
        <begin position="51"/>
        <end position="72"/>
    </location>
</feature>
<name>A0A3M2M4X7_9ACTN</name>
<evidence type="ECO:0000313" key="3">
    <source>
        <dbReference type="Proteomes" id="UP000278673"/>
    </source>
</evidence>
<protein>
    <submittedName>
        <fullName evidence="2">Uncharacterized protein</fullName>
    </submittedName>
</protein>
<keyword evidence="3" id="KW-1185">Reference proteome</keyword>
<sequence>MVVYLLAPLIGGVCLVLALGLLGRCARRVLAPRWAWRTGGGGPGPGPATLWRDLAAALLALALSGYALGVLLTADWEQSPSRTCATQRFGLPEPPSDGPGAPRLREREVGLLPPSAVCHWSDGARDGVPSWINPTVLTLAVGALGAAGPWAVIRHGNCSGGARRPADHSATER</sequence>
<keyword evidence="1" id="KW-1133">Transmembrane helix</keyword>
<keyword evidence="1" id="KW-0812">Transmembrane</keyword>